<dbReference type="PANTHER" id="PTHR28004:SF2">
    <property type="entry name" value="D-SERINE DEHYDRATASE"/>
    <property type="match status" value="1"/>
</dbReference>
<dbReference type="EMBL" id="AP018711">
    <property type="protein sequence ID" value="BBE33304.1"/>
    <property type="molecule type" value="Genomic_DNA"/>
</dbReference>
<dbReference type="PANTHER" id="PTHR28004">
    <property type="entry name" value="ZGC:162816-RELATED"/>
    <property type="match status" value="1"/>
</dbReference>
<dbReference type="Pfam" id="PF01168">
    <property type="entry name" value="Ala_racemase_N"/>
    <property type="match status" value="1"/>
</dbReference>
<dbReference type="InterPro" id="IPR029066">
    <property type="entry name" value="PLP-binding_barrel"/>
</dbReference>
<gene>
    <name evidence="5" type="ORF">DFR51_3324</name>
    <name evidence="4" type="ORF">SmB9_09620</name>
</gene>
<keyword evidence="7" id="KW-1185">Reference proteome</keyword>
<dbReference type="Gene3D" id="3.20.20.10">
    <property type="entry name" value="Alanine racemase"/>
    <property type="match status" value="1"/>
</dbReference>
<keyword evidence="2" id="KW-0456">Lyase</keyword>
<dbReference type="EMBL" id="RBWX01000011">
    <property type="protein sequence ID" value="RKS85407.1"/>
    <property type="molecule type" value="Genomic_DNA"/>
</dbReference>
<evidence type="ECO:0000256" key="1">
    <source>
        <dbReference type="ARBA" id="ARBA00005323"/>
    </source>
</evidence>
<name>A0AAD1D4I0_SPHMI</name>
<evidence type="ECO:0000313" key="4">
    <source>
        <dbReference type="EMBL" id="BBE33304.1"/>
    </source>
</evidence>
<comment type="similarity">
    <text evidence="1">Belongs to the DSD1 family.</text>
</comment>
<dbReference type="RefSeq" id="WP_121053194.1">
    <property type="nucleotide sequence ID" value="NZ_AP018711.1"/>
</dbReference>
<accession>A0AAD1D4I0</accession>
<proteinExistence type="inferred from homology"/>
<evidence type="ECO:0000313" key="5">
    <source>
        <dbReference type="EMBL" id="RKS85407.1"/>
    </source>
</evidence>
<dbReference type="InterPro" id="IPR001608">
    <property type="entry name" value="Ala_racemase_N"/>
</dbReference>
<reference evidence="4 6" key="1">
    <citation type="submission" date="2018-06" db="EMBL/GenBank/DDBJ databases">
        <title>Complete Genome Sequence of the Microcystin-Degrading Bacterium Sphingosinicella microcystinivorans Strain B-9.</title>
        <authorList>
            <person name="Jin H."/>
            <person name="Nishizawa T."/>
            <person name="Guo Y."/>
            <person name="Nishizawa A."/>
            <person name="Park H."/>
            <person name="Kato H."/>
            <person name="Tsuji K."/>
            <person name="Harada K."/>
        </authorList>
    </citation>
    <scope>NUCLEOTIDE SEQUENCE [LARGE SCALE GENOMIC DNA]</scope>
    <source>
        <strain evidence="4 6">B9</strain>
    </source>
</reference>
<organism evidence="4 6">
    <name type="scientific">Sphingosinicella microcystinivorans</name>
    <dbReference type="NCBI Taxonomy" id="335406"/>
    <lineage>
        <taxon>Bacteria</taxon>
        <taxon>Pseudomonadati</taxon>
        <taxon>Pseudomonadota</taxon>
        <taxon>Alphaproteobacteria</taxon>
        <taxon>Sphingomonadales</taxon>
        <taxon>Sphingosinicellaceae</taxon>
        <taxon>Sphingosinicella</taxon>
    </lineage>
</organism>
<evidence type="ECO:0000313" key="6">
    <source>
        <dbReference type="Proteomes" id="UP000275727"/>
    </source>
</evidence>
<evidence type="ECO:0000313" key="7">
    <source>
        <dbReference type="Proteomes" id="UP000276029"/>
    </source>
</evidence>
<dbReference type="AlphaFoldDB" id="A0AAD1D4I0"/>
<dbReference type="Proteomes" id="UP000275727">
    <property type="component" value="Chromosome"/>
</dbReference>
<evidence type="ECO:0000259" key="3">
    <source>
        <dbReference type="SMART" id="SM01119"/>
    </source>
</evidence>
<dbReference type="Proteomes" id="UP000276029">
    <property type="component" value="Unassembled WGS sequence"/>
</dbReference>
<dbReference type="GO" id="GO:0008721">
    <property type="term" value="F:D-serine ammonia-lyase activity"/>
    <property type="evidence" value="ECO:0007669"/>
    <property type="project" value="TreeGrafter"/>
</dbReference>
<dbReference type="GO" id="GO:0036088">
    <property type="term" value="P:D-serine catabolic process"/>
    <property type="evidence" value="ECO:0007669"/>
    <property type="project" value="TreeGrafter"/>
</dbReference>
<dbReference type="KEGG" id="smic:SmB9_09620"/>
<dbReference type="SMART" id="SM01119">
    <property type="entry name" value="D-ser_dehydrat"/>
    <property type="match status" value="1"/>
</dbReference>
<protein>
    <submittedName>
        <fullName evidence="4">Alanine racemase</fullName>
    </submittedName>
    <submittedName>
        <fullName evidence="5">D-serine deaminase-like pyridoxal phosphate-dependent protein</fullName>
    </submittedName>
</protein>
<reference evidence="5 7" key="2">
    <citation type="submission" date="2018-10" db="EMBL/GenBank/DDBJ databases">
        <title>Genomic Encyclopedia of Type Strains, Phase IV (KMG-IV): sequencing the most valuable type-strain genomes for metagenomic binning, comparative biology and taxonomic classification.</title>
        <authorList>
            <person name="Goeker M."/>
        </authorList>
    </citation>
    <scope>NUCLEOTIDE SEQUENCE [LARGE SCALE GENOMIC DNA]</scope>
    <source>
        <strain evidence="5 7">DSM 19791</strain>
    </source>
</reference>
<dbReference type="InterPro" id="IPR042208">
    <property type="entry name" value="D-ser_dehydrat-like_sf"/>
</dbReference>
<dbReference type="Pfam" id="PF14031">
    <property type="entry name" value="D-ser_dehydrat"/>
    <property type="match status" value="1"/>
</dbReference>
<dbReference type="InterPro" id="IPR026956">
    <property type="entry name" value="D-ser_dehydrat-like_dom"/>
</dbReference>
<dbReference type="SUPFAM" id="SSF51419">
    <property type="entry name" value="PLP-binding barrel"/>
    <property type="match status" value="1"/>
</dbReference>
<sequence length="379" mass="41168">MKQLLDLETPALLLDRDVMRANLTRMADRIHALGCDLRPHVKTHKSLDVLRDVKALSRLIGITVSTLHEADYFFAGGEKDILYAVGLTPGKVSHAATLIRAGCDLTVISDSPDAIEAIQAAARAEDVRLPVLIELDVDGHRSGVEPDGPELIEMARRIAASANLDLKGVMTHAGGSYDCRSVDQIRDHAARERGLTVGAAERLRDAGHDCPVVSIGSTPTAMFAEDLSGVTEVRPGVYTFFDLFQAGLGVARLSDIAVSVLGTVIGHKKEKGWVIIDAGWMAMSRDRGTANQPQDQGYGVVCDLDGRPIEDVYLGIANQEHGIVIARPGEPDLDVGRFPIGSRLRILPNHACATSAQHNRYEVLEDSRVVAEWPRTHFW</sequence>
<dbReference type="InterPro" id="IPR051466">
    <property type="entry name" value="D-amino_acid_metab_enzyme"/>
</dbReference>
<feature type="domain" description="D-serine dehydratase-like" evidence="3">
    <location>
        <begin position="257"/>
        <end position="365"/>
    </location>
</feature>
<dbReference type="Gene3D" id="2.40.37.20">
    <property type="entry name" value="D-serine dehydratase-like domain"/>
    <property type="match status" value="1"/>
</dbReference>
<evidence type="ECO:0000256" key="2">
    <source>
        <dbReference type="ARBA" id="ARBA00023239"/>
    </source>
</evidence>